<protein>
    <recommendedName>
        <fullName evidence="2">DUF4097 domain-containing protein</fullName>
    </recommendedName>
</protein>
<dbReference type="AlphaFoldDB" id="F4GJV0"/>
<organism evidence="3 4">
    <name type="scientific">Parasphaerochaeta coccoides (strain ATCC BAA-1237 / DSM 17374 / SPN1)</name>
    <name type="common">Sphaerochaeta coccoides</name>
    <dbReference type="NCBI Taxonomy" id="760011"/>
    <lineage>
        <taxon>Bacteria</taxon>
        <taxon>Pseudomonadati</taxon>
        <taxon>Spirochaetota</taxon>
        <taxon>Spirochaetia</taxon>
        <taxon>Spirochaetales</taxon>
        <taxon>Sphaerochaetaceae</taxon>
        <taxon>Parasphaerochaeta</taxon>
    </lineage>
</organism>
<evidence type="ECO:0000259" key="2">
    <source>
        <dbReference type="Pfam" id="PF13349"/>
    </source>
</evidence>
<dbReference type="Proteomes" id="UP000007939">
    <property type="component" value="Chromosome"/>
</dbReference>
<accession>F4GJV0</accession>
<feature type="transmembrane region" description="Helical" evidence="1">
    <location>
        <begin position="12"/>
        <end position="34"/>
    </location>
</feature>
<dbReference type="HOGENOM" id="CLU_921030_0_0_12"/>
<dbReference type="Pfam" id="PF13349">
    <property type="entry name" value="DUF4097"/>
    <property type="match status" value="1"/>
</dbReference>
<reference evidence="4" key="1">
    <citation type="submission" date="2011-04" db="EMBL/GenBank/DDBJ databases">
        <title>The complete genome of Spirochaeta coccoides DSM 17374.</title>
        <authorList>
            <person name="Lucas S."/>
            <person name="Copeland A."/>
            <person name="Lapidus A."/>
            <person name="Bruce D."/>
            <person name="Goodwin L."/>
            <person name="Pitluck S."/>
            <person name="Peters L."/>
            <person name="Kyrpides N."/>
            <person name="Mavromatis K."/>
            <person name="Pagani I."/>
            <person name="Ivanova N."/>
            <person name="Ovchinnikova G."/>
            <person name="Lu M."/>
            <person name="Detter J.C."/>
            <person name="Tapia R."/>
            <person name="Han C."/>
            <person name="Land M."/>
            <person name="Hauser L."/>
            <person name="Markowitz V."/>
            <person name="Cheng J.-F."/>
            <person name="Hugenholtz P."/>
            <person name="Woyke T."/>
            <person name="Wu D."/>
            <person name="Spring S."/>
            <person name="Schroeder M."/>
            <person name="Brambilla E."/>
            <person name="Klenk H.-P."/>
            <person name="Eisen J.A."/>
        </authorList>
    </citation>
    <scope>NUCLEOTIDE SEQUENCE [LARGE SCALE GENOMIC DNA]</scope>
    <source>
        <strain evidence="4">ATCC BAA-1237 / DSM 17374 / SPN1</strain>
    </source>
</reference>
<feature type="domain" description="DUF4097" evidence="2">
    <location>
        <begin position="54"/>
        <end position="300"/>
    </location>
</feature>
<keyword evidence="4" id="KW-1185">Reference proteome</keyword>
<keyword evidence="1" id="KW-1133">Transmembrane helix</keyword>
<dbReference type="InterPro" id="IPR025164">
    <property type="entry name" value="Toastrack_DUF4097"/>
</dbReference>
<proteinExistence type="predicted"/>
<dbReference type="EMBL" id="CP002659">
    <property type="protein sequence ID" value="AEC01375.1"/>
    <property type="molecule type" value="Genomic_DNA"/>
</dbReference>
<evidence type="ECO:0000256" key="1">
    <source>
        <dbReference type="SAM" id="Phobius"/>
    </source>
</evidence>
<dbReference type="STRING" id="760011.Spico_0137"/>
<evidence type="ECO:0000313" key="4">
    <source>
        <dbReference type="Proteomes" id="UP000007939"/>
    </source>
</evidence>
<dbReference type="RefSeq" id="WP_013738771.1">
    <property type="nucleotide sequence ID" value="NC_015436.1"/>
</dbReference>
<gene>
    <name evidence="3" type="ordered locus">Spico_0137</name>
</gene>
<name>F4GJV0_PARC1</name>
<reference evidence="3 4" key="2">
    <citation type="journal article" date="2012" name="Stand. Genomic Sci.">
        <title>Complete genome sequence of the termite hindgut bacterium Spirochaeta coccoides type strain (SPN1(T)), reclassification in the genus Sphaerochaeta as Sphaerochaeta coccoides comb. nov. and emendations of the family Spirochaetaceae and the genus Sphaerochaeta.</title>
        <authorList>
            <person name="Abt B."/>
            <person name="Han C."/>
            <person name="Scheuner C."/>
            <person name="Lu M."/>
            <person name="Lapidus A."/>
            <person name="Nolan M."/>
            <person name="Lucas S."/>
            <person name="Hammon N."/>
            <person name="Deshpande S."/>
            <person name="Cheng J.F."/>
            <person name="Tapia R."/>
            <person name="Goodwin L.A."/>
            <person name="Pitluck S."/>
            <person name="Liolios K."/>
            <person name="Pagani I."/>
            <person name="Ivanova N."/>
            <person name="Mavromatis K."/>
            <person name="Mikhailova N."/>
            <person name="Huntemann M."/>
            <person name="Pati A."/>
            <person name="Chen A."/>
            <person name="Palaniappan K."/>
            <person name="Land M."/>
            <person name="Hauser L."/>
            <person name="Brambilla E.M."/>
            <person name="Rohde M."/>
            <person name="Spring S."/>
            <person name="Gronow S."/>
            <person name="Goker M."/>
            <person name="Woyke T."/>
            <person name="Bristow J."/>
            <person name="Eisen J.A."/>
            <person name="Markowitz V."/>
            <person name="Hugenholtz P."/>
            <person name="Kyrpides N.C."/>
            <person name="Klenk H.P."/>
            <person name="Detter J.C."/>
        </authorList>
    </citation>
    <scope>NUCLEOTIDE SEQUENCE [LARGE SCALE GENOMIC DNA]</scope>
    <source>
        <strain evidence="4">ATCC BAA-1237 / DSM 17374 / SPN1</strain>
    </source>
</reference>
<dbReference type="KEGG" id="scc:Spico_0137"/>
<sequence>MNRFKESRSLKIGLIVIIIVFGSFGIIRSCFGATRRIQYPANQSETMSFSSGDSLKIETVSDNIVLRTSPGVSKVSAEVSGTGKIDCILKVIRSGSTVEISLRYPRKSFFFTFPLYTISSNDVTLIITVPEGTQVSDLSMKTVSGDIDIKSDISVQDELGIKTTSGDVTFGRLDASSVKLNSLSGNMKGDGISARKLTVETISSTIHVKENKAEDYELSTVSGDITLRSVSPRFSALEAQSTSGNITVAFTEEPSMKAKLSSISGTLILQESHGSRNLNISYGKAESNLEIHTTSGDISVTW</sequence>
<evidence type="ECO:0000313" key="3">
    <source>
        <dbReference type="EMBL" id="AEC01375.1"/>
    </source>
</evidence>
<keyword evidence="1" id="KW-0812">Transmembrane</keyword>
<keyword evidence="1" id="KW-0472">Membrane</keyword>
<dbReference type="OrthoDB" id="113862at2"/>
<dbReference type="eggNOG" id="COG3595">
    <property type="taxonomic scope" value="Bacteria"/>
</dbReference>